<feature type="transmembrane region" description="Helical" evidence="1">
    <location>
        <begin position="830"/>
        <end position="850"/>
    </location>
</feature>
<evidence type="ECO:0000256" key="1">
    <source>
        <dbReference type="SAM" id="Phobius"/>
    </source>
</evidence>
<comment type="caution">
    <text evidence="2">The sequence shown here is derived from an EMBL/GenBank/DDBJ whole genome shotgun (WGS) entry which is preliminary data.</text>
</comment>
<accession>A0A226EJ26</accession>
<keyword evidence="1" id="KW-0812">Transmembrane</keyword>
<keyword evidence="3" id="KW-1185">Reference proteome</keyword>
<reference evidence="2 3" key="1">
    <citation type="submission" date="2015-12" db="EMBL/GenBank/DDBJ databases">
        <title>The genome of Folsomia candida.</title>
        <authorList>
            <person name="Faddeeva A."/>
            <person name="Derks M.F."/>
            <person name="Anvar Y."/>
            <person name="Smit S."/>
            <person name="Van Straalen N."/>
            <person name="Roelofs D."/>
        </authorList>
    </citation>
    <scope>NUCLEOTIDE SEQUENCE [LARGE SCALE GENOMIC DNA]</scope>
    <source>
        <strain evidence="2 3">VU population</strain>
        <tissue evidence="2">Whole body</tissue>
    </source>
</reference>
<gene>
    <name evidence="2" type="ORF">Fcan01_06401</name>
</gene>
<keyword evidence="1" id="KW-1133">Transmembrane helix</keyword>
<evidence type="ECO:0000313" key="2">
    <source>
        <dbReference type="EMBL" id="OXA57695.1"/>
    </source>
</evidence>
<feature type="transmembrane region" description="Helical" evidence="1">
    <location>
        <begin position="72"/>
        <end position="91"/>
    </location>
</feature>
<proteinExistence type="predicted"/>
<evidence type="ECO:0000313" key="3">
    <source>
        <dbReference type="Proteomes" id="UP000198287"/>
    </source>
</evidence>
<name>A0A226EJ26_FOLCA</name>
<organism evidence="2 3">
    <name type="scientific">Folsomia candida</name>
    <name type="common">Springtail</name>
    <dbReference type="NCBI Taxonomy" id="158441"/>
    <lineage>
        <taxon>Eukaryota</taxon>
        <taxon>Metazoa</taxon>
        <taxon>Ecdysozoa</taxon>
        <taxon>Arthropoda</taxon>
        <taxon>Hexapoda</taxon>
        <taxon>Collembola</taxon>
        <taxon>Entomobryomorpha</taxon>
        <taxon>Isotomoidea</taxon>
        <taxon>Isotomidae</taxon>
        <taxon>Proisotominae</taxon>
        <taxon>Folsomia</taxon>
    </lineage>
</organism>
<keyword evidence="1" id="KW-0472">Membrane</keyword>
<dbReference type="Proteomes" id="UP000198287">
    <property type="component" value="Unassembled WGS sequence"/>
</dbReference>
<feature type="transmembrane region" description="Helical" evidence="1">
    <location>
        <begin position="26"/>
        <end position="51"/>
    </location>
</feature>
<dbReference type="AlphaFoldDB" id="A0A226EJ26"/>
<protein>
    <submittedName>
        <fullName evidence="2">Uncharacterized protein</fullName>
    </submittedName>
</protein>
<sequence length="1050" mass="121713">MLAVVDSIDSFDIDIMANIEMELLSAWLSFVFCMNLVGWVVFLMVATFWIYPFFVLSSWMNTKRPNRENNGLLYINGLTTSYVINLTSIIGTDYVPSDVHHIIYKHRWRTNQRVDIIWDAAPLPSTYSTSIRFHGPLKPSQIGRLRSLHGSIILLHEPFPNGPELTRALNTYHGFVETTIFIILLPLGTKPRLESYMKFTLFNAQIHFVFSYHQSSHHFFVCNYCSLASVEAHQEICDHGVQCDPSYRFIATAQIRFNFSLSFHPYDFDLGWVDDLRNPHALAVTGESYGEELRRRSINSVPYIRDTEQYYILYCENGWVIVESSYSHWTSPFDGFVWSMTFGFAILITLTNCKCKFFNFLDSLIVTVALIFRQSVGRHGNVLMLSAIAAISFLVLTLEYESVLTSEITIPPPPKIAKNLRELISDDKFKMFFPVDEISHMEGYDLHEFQNGFEKYNLSKGYDYRGASKTGGLANRTNRMGTDVRENHVETAVLEIGLEVFHNQRFCHVTKEPFFQRIYTSRVKGHGTERLISHFINLRENGLEGLWYRTSLWWDTFRSRTRIMSHKNADKVLAIYSKTQHFSGEDAVNLSEKTVQLFVICGIPLNYPRLRNVTFTLWIVSEPKIGDIVGLISSTGSGFKESVIFLIILKNSDQSNLKQSFKLFLYSAKIVFTFFTQTLQNRSTYFVCNYCQQNQNILEPTPLSETFLFNKQPESKQFPKVLAAMEGTQYDFCDKLTCQATFRSVLVAKQIFNFSLFLYKNGDSMNHVEDENKLHSVFIGKESYLEWYRSVGVNYAPYIRDTEDYYLLYCENEWKTMGSSYSHWTNPIDLFTWMLVIFTAGFVAIVGARFKMKDLTPRLLDSLAIILREPMGNMDRFYMLHVLLTLCFLCISLQDESVLTSQITIPPPPLVAKDLKELIFGKGFKLLFPILDTRDLIFYDLNEFKSGFEKYGIEIFYPNIQGKDSKSASKMDCLANKTNKLATDIPSSDKTMEILYFGIAAFKNGRHCHFAVEPFFKRHYSMHIRGYKFWSFIRFFHLLREVGLERMWVK</sequence>
<dbReference type="EMBL" id="LNIX01000003">
    <property type="protein sequence ID" value="OXA57695.1"/>
    <property type="molecule type" value="Genomic_DNA"/>
</dbReference>